<keyword evidence="2" id="KW-0812">Transmembrane</keyword>
<protein>
    <submittedName>
        <fullName evidence="3">Transcriptional regulator</fullName>
    </submittedName>
</protein>
<keyword evidence="2" id="KW-0472">Membrane</keyword>
<name>A0ABY9QXT1_9BACT</name>
<dbReference type="Gene3D" id="1.20.120.1490">
    <property type="match status" value="1"/>
</dbReference>
<organism evidence="3 4">
    <name type="scientific">Nitratidesulfovibrio liaohensis</name>
    <dbReference type="NCBI Taxonomy" id="2604158"/>
    <lineage>
        <taxon>Bacteria</taxon>
        <taxon>Pseudomonadati</taxon>
        <taxon>Thermodesulfobacteriota</taxon>
        <taxon>Desulfovibrionia</taxon>
        <taxon>Desulfovibrionales</taxon>
        <taxon>Desulfovibrionaceae</taxon>
        <taxon>Nitratidesulfovibrio</taxon>
    </lineage>
</organism>
<evidence type="ECO:0000256" key="2">
    <source>
        <dbReference type="SAM" id="Phobius"/>
    </source>
</evidence>
<evidence type="ECO:0000313" key="4">
    <source>
        <dbReference type="Proteomes" id="UP001180616"/>
    </source>
</evidence>
<keyword evidence="1" id="KW-0175">Coiled coil</keyword>
<dbReference type="EMBL" id="CP133659">
    <property type="protein sequence ID" value="WMW64346.1"/>
    <property type="molecule type" value="Genomic_DNA"/>
</dbReference>
<sequence>MSWEFAVGVGAVKATVLCVLWYNRRRIAARLAGVDMRRVTRTVARELDLAPDEARQLARRLDAHERTLDELRRHNAALRQRLHAAIRDGAMPPDALDQLFADKRHLVEQAYAHARDAFVEFHAGLSPAQRDRLAALLDRHAAHPLFRHPLLP</sequence>
<proteinExistence type="predicted"/>
<feature type="coiled-coil region" evidence="1">
    <location>
        <begin position="54"/>
        <end position="88"/>
    </location>
</feature>
<gene>
    <name evidence="3" type="ORF">KPS_002357</name>
</gene>
<reference evidence="3" key="1">
    <citation type="submission" date="2023-09" db="EMBL/GenBank/DDBJ databases">
        <authorList>
            <consortium name="CW5 consortium"/>
            <person name="Lu C.-W."/>
        </authorList>
    </citation>
    <scope>NUCLEOTIDE SEQUENCE</scope>
    <source>
        <strain evidence="3">KPS</strain>
    </source>
</reference>
<dbReference type="RefSeq" id="WP_309540442.1">
    <property type="nucleotide sequence ID" value="NZ_CP133659.1"/>
</dbReference>
<dbReference type="Pfam" id="PF13801">
    <property type="entry name" value="Metal_resist"/>
    <property type="match status" value="1"/>
</dbReference>
<feature type="transmembrane region" description="Helical" evidence="2">
    <location>
        <begin position="6"/>
        <end position="23"/>
    </location>
</feature>
<evidence type="ECO:0000256" key="1">
    <source>
        <dbReference type="SAM" id="Coils"/>
    </source>
</evidence>
<dbReference type="InterPro" id="IPR025961">
    <property type="entry name" value="Metal_resist"/>
</dbReference>
<keyword evidence="4" id="KW-1185">Reference proteome</keyword>
<accession>A0ABY9QXT1</accession>
<evidence type="ECO:0000313" key="3">
    <source>
        <dbReference type="EMBL" id="WMW64346.1"/>
    </source>
</evidence>
<keyword evidence="2" id="KW-1133">Transmembrane helix</keyword>
<dbReference type="Proteomes" id="UP001180616">
    <property type="component" value="Chromosome"/>
</dbReference>